<keyword evidence="5" id="KW-1185">Reference proteome</keyword>
<evidence type="ECO:0000256" key="3">
    <source>
        <dbReference type="ARBA" id="ARBA00022833"/>
    </source>
</evidence>
<reference evidence="4" key="1">
    <citation type="submission" date="2020-05" db="EMBL/GenBank/DDBJ databases">
        <title>Phylogenomic resolution of chytrid fungi.</title>
        <authorList>
            <person name="Stajich J.E."/>
            <person name="Amses K."/>
            <person name="Simmons R."/>
            <person name="Seto K."/>
            <person name="Myers J."/>
            <person name="Bonds A."/>
            <person name="Quandt C.A."/>
            <person name="Barry K."/>
            <person name="Liu P."/>
            <person name="Grigoriev I."/>
            <person name="Longcore J.E."/>
            <person name="James T.Y."/>
        </authorList>
    </citation>
    <scope>NUCLEOTIDE SEQUENCE</scope>
    <source>
        <strain evidence="4">PLAUS21</strain>
    </source>
</reference>
<keyword evidence="2" id="KW-0863">Zinc-finger</keyword>
<dbReference type="EMBL" id="JADGKB010000047">
    <property type="protein sequence ID" value="KAJ3256723.1"/>
    <property type="molecule type" value="Genomic_DNA"/>
</dbReference>
<keyword evidence="1" id="KW-0479">Metal-binding</keyword>
<evidence type="ECO:0000256" key="2">
    <source>
        <dbReference type="ARBA" id="ARBA00022771"/>
    </source>
</evidence>
<dbReference type="AlphaFoldDB" id="A0AAD5UFE1"/>
<protein>
    <submittedName>
        <fullName evidence="4">Uncharacterized protein</fullName>
    </submittedName>
</protein>
<dbReference type="Proteomes" id="UP001210925">
    <property type="component" value="Unassembled WGS sequence"/>
</dbReference>
<dbReference type="Gene3D" id="3.30.60.90">
    <property type="match status" value="1"/>
</dbReference>
<keyword evidence="3" id="KW-0862">Zinc</keyword>
<evidence type="ECO:0000313" key="5">
    <source>
        <dbReference type="Proteomes" id="UP001210925"/>
    </source>
</evidence>
<dbReference type="SUPFAM" id="SSF57850">
    <property type="entry name" value="RING/U-box"/>
    <property type="match status" value="1"/>
</dbReference>
<evidence type="ECO:0000256" key="1">
    <source>
        <dbReference type="ARBA" id="ARBA00022723"/>
    </source>
</evidence>
<dbReference type="InterPro" id="IPR043145">
    <property type="entry name" value="Znf_ZZ_sf"/>
</dbReference>
<dbReference type="GO" id="GO:0008270">
    <property type="term" value="F:zinc ion binding"/>
    <property type="evidence" value="ECO:0007669"/>
    <property type="project" value="UniProtKB-KW"/>
</dbReference>
<gene>
    <name evidence="4" type="ORF">HK103_005218</name>
</gene>
<organism evidence="4 5">
    <name type="scientific">Boothiomyces macroporosus</name>
    <dbReference type="NCBI Taxonomy" id="261099"/>
    <lineage>
        <taxon>Eukaryota</taxon>
        <taxon>Fungi</taxon>
        <taxon>Fungi incertae sedis</taxon>
        <taxon>Chytridiomycota</taxon>
        <taxon>Chytridiomycota incertae sedis</taxon>
        <taxon>Chytridiomycetes</taxon>
        <taxon>Rhizophydiales</taxon>
        <taxon>Terramycetaceae</taxon>
        <taxon>Boothiomyces</taxon>
    </lineage>
</organism>
<proteinExistence type="predicted"/>
<evidence type="ECO:0000313" key="4">
    <source>
        <dbReference type="EMBL" id="KAJ3256723.1"/>
    </source>
</evidence>
<comment type="caution">
    <text evidence="4">The sequence shown here is derived from an EMBL/GenBank/DDBJ whole genome shotgun (WGS) entry which is preliminary data.</text>
</comment>
<sequence>MTWSNTRMRLQTALDISEKYLKQAIPGKHWIYIDGHRWGNTHWGMRCELCARLIKGARYECMECPSMTSFCTDCCHDHDSNHSLVVYAKPIGMTTNMPLAMHGVAQLSECEFKSGSSKITIESSEMVTVEKMTLKEILMVYQALVIGVGPLNQATDAWPSIANALSNVYESLCEYLTKYNKQSEESFLDISAKHFDSHLSLDMDDRKSKRLSFTASLYNRVVGRTNLKCLDETCFYFKNRQRTLFILRTSAEPKRFYRIDLADENGRFYQTDRIRYQFLQAVQSGTDFFDLNRKDEGFEDQSTSSQSTEVDSNVI</sequence>
<name>A0AAD5UFE1_9FUNG</name>
<accession>A0AAD5UFE1</accession>